<keyword evidence="5" id="KW-0328">Glycosyltransferase</keyword>
<evidence type="ECO:0000256" key="1">
    <source>
        <dbReference type="ARBA" id="ARBA00004606"/>
    </source>
</evidence>
<dbReference type="Gene3D" id="3.50.4.10">
    <property type="entry name" value="Hepatocyte Growth Factor"/>
    <property type="match status" value="1"/>
</dbReference>
<dbReference type="GeneID" id="39580002"/>
<dbReference type="Pfam" id="PF02434">
    <property type="entry name" value="Fringe"/>
    <property type="match status" value="1"/>
</dbReference>
<evidence type="ECO:0000256" key="2">
    <source>
        <dbReference type="ARBA" id="ARBA00004922"/>
    </source>
</evidence>
<evidence type="ECO:0000256" key="10">
    <source>
        <dbReference type="ARBA" id="ARBA00022989"/>
    </source>
</evidence>
<name>A0A3N2PYX4_SODAK</name>
<keyword evidence="6" id="KW-0808">Transferase</keyword>
<dbReference type="Gene3D" id="3.90.550.50">
    <property type="match status" value="1"/>
</dbReference>
<feature type="domain" description="Fringe-like glycosyltransferase" evidence="13">
    <location>
        <begin position="230"/>
        <end position="340"/>
    </location>
</feature>
<evidence type="ECO:0000313" key="14">
    <source>
        <dbReference type="EMBL" id="ROT39626.1"/>
    </source>
</evidence>
<reference evidence="14 15" key="1">
    <citation type="journal article" date="2018" name="Mol. Ecol.">
        <title>The obligate alkalophilic soda-lake fungus Sodiomyces alkalinus has shifted to a protein diet.</title>
        <authorList>
            <person name="Grum-Grzhimaylo A.A."/>
            <person name="Falkoski D.L."/>
            <person name="van den Heuvel J."/>
            <person name="Valero-Jimenez C.A."/>
            <person name="Min B."/>
            <person name="Choi I.G."/>
            <person name="Lipzen A."/>
            <person name="Daum C.G."/>
            <person name="Aanen D.K."/>
            <person name="Tsang A."/>
            <person name="Henrissat B."/>
            <person name="Bilanenko E.N."/>
            <person name="de Vries R.P."/>
            <person name="van Kan J.A.L."/>
            <person name="Grigoriev I.V."/>
            <person name="Debets A.J.M."/>
        </authorList>
    </citation>
    <scope>NUCLEOTIDE SEQUENCE [LARGE SCALE GENOMIC DNA]</scope>
    <source>
        <strain evidence="14 15">F11</strain>
    </source>
</reference>
<evidence type="ECO:0000259" key="13">
    <source>
        <dbReference type="Pfam" id="PF02434"/>
    </source>
</evidence>
<keyword evidence="7 12" id="KW-0812">Transmembrane</keyword>
<dbReference type="PANTHER" id="PTHR23033">
    <property type="entry name" value="BETA1,3-GALACTOSYLTRANSFERASE"/>
    <property type="match status" value="1"/>
</dbReference>
<keyword evidence="9" id="KW-0735">Signal-anchor</keyword>
<evidence type="ECO:0000256" key="3">
    <source>
        <dbReference type="ARBA" id="ARBA00006462"/>
    </source>
</evidence>
<feature type="transmembrane region" description="Helical" evidence="12">
    <location>
        <begin position="42"/>
        <end position="62"/>
    </location>
</feature>
<evidence type="ECO:0000256" key="4">
    <source>
        <dbReference type="ARBA" id="ARBA00012557"/>
    </source>
</evidence>
<dbReference type="STRING" id="1314773.A0A3N2PYX4"/>
<keyword evidence="8" id="KW-0547">Nucleotide-binding</keyword>
<proteinExistence type="inferred from homology"/>
<dbReference type="PANTHER" id="PTHR23033:SF43">
    <property type="entry name" value="APPLE DOMAIN-CONTAINING PROTEIN"/>
    <property type="match status" value="1"/>
</dbReference>
<keyword evidence="10 12" id="KW-1133">Transmembrane helix</keyword>
<comment type="pathway">
    <text evidence="2">Protein modification; protein glycosylation.</text>
</comment>
<evidence type="ECO:0000256" key="5">
    <source>
        <dbReference type="ARBA" id="ARBA00022676"/>
    </source>
</evidence>
<dbReference type="Proteomes" id="UP000272025">
    <property type="component" value="Unassembled WGS sequence"/>
</dbReference>
<keyword evidence="15" id="KW-1185">Reference proteome</keyword>
<evidence type="ECO:0000256" key="11">
    <source>
        <dbReference type="ARBA" id="ARBA00023136"/>
    </source>
</evidence>
<evidence type="ECO:0000256" key="12">
    <source>
        <dbReference type="SAM" id="Phobius"/>
    </source>
</evidence>
<evidence type="ECO:0000256" key="6">
    <source>
        <dbReference type="ARBA" id="ARBA00022679"/>
    </source>
</evidence>
<dbReference type="AlphaFoldDB" id="A0A3N2PYX4"/>
<dbReference type="GO" id="GO:0016020">
    <property type="term" value="C:membrane"/>
    <property type="evidence" value="ECO:0007669"/>
    <property type="project" value="UniProtKB-SubCell"/>
</dbReference>
<dbReference type="EMBL" id="ML119053">
    <property type="protein sequence ID" value="ROT39626.1"/>
    <property type="molecule type" value="Genomic_DNA"/>
</dbReference>
<dbReference type="InterPro" id="IPR003378">
    <property type="entry name" value="Fringe-like_glycosylTrfase"/>
</dbReference>
<protein>
    <recommendedName>
        <fullName evidence="4">N-acetylgalactosaminide beta-1,3-galactosyltransferase</fullName>
        <ecNumber evidence="4">2.4.1.122</ecNumber>
    </recommendedName>
</protein>
<organism evidence="14 15">
    <name type="scientific">Sodiomyces alkalinus (strain CBS 110278 / VKM F-3762 / F11)</name>
    <name type="common">Alkaliphilic filamentous fungus</name>
    <dbReference type="NCBI Taxonomy" id="1314773"/>
    <lineage>
        <taxon>Eukaryota</taxon>
        <taxon>Fungi</taxon>
        <taxon>Dikarya</taxon>
        <taxon>Ascomycota</taxon>
        <taxon>Pezizomycotina</taxon>
        <taxon>Sordariomycetes</taxon>
        <taxon>Hypocreomycetidae</taxon>
        <taxon>Glomerellales</taxon>
        <taxon>Plectosphaerellaceae</taxon>
        <taxon>Sodiomyces</taxon>
    </lineage>
</organism>
<dbReference type="InterPro" id="IPR026050">
    <property type="entry name" value="C1GALT1/C1GALT1_chp1"/>
</dbReference>
<evidence type="ECO:0000256" key="9">
    <source>
        <dbReference type="ARBA" id="ARBA00022968"/>
    </source>
</evidence>
<dbReference type="OrthoDB" id="414175at2759"/>
<dbReference type="EC" id="2.4.1.122" evidence="4"/>
<evidence type="ECO:0000256" key="8">
    <source>
        <dbReference type="ARBA" id="ARBA00022741"/>
    </source>
</evidence>
<keyword evidence="11 12" id="KW-0472">Membrane</keyword>
<comment type="subcellular location">
    <subcellularLocation>
        <location evidence="1">Membrane</location>
        <topology evidence="1">Single-pass type II membrane protein</topology>
    </subcellularLocation>
</comment>
<dbReference type="RefSeq" id="XP_028467432.1">
    <property type="nucleotide sequence ID" value="XM_028611524.1"/>
</dbReference>
<accession>A0A3N2PYX4</accession>
<dbReference type="GO" id="GO:0016263">
    <property type="term" value="F:glycoprotein-N-acetylgalactosamine 3-beta-galactosyltransferase activity"/>
    <property type="evidence" value="ECO:0007669"/>
    <property type="project" value="UniProtKB-EC"/>
</dbReference>
<evidence type="ECO:0000256" key="7">
    <source>
        <dbReference type="ARBA" id="ARBA00022692"/>
    </source>
</evidence>
<gene>
    <name evidence="14" type="ORF">SODALDRAFT_331731</name>
</gene>
<sequence>MHGSVPSHRTRPIFDDGPGTSASWRPRAFHVYRRQLQRHLPLAALTTGVLTFLMILYLLFFARHTEENPPPLTPPPPYDDGPGRPEFYPWDTTSLFHPVRMYAKGKTADDLCPSFPHHLLQQSIQPVLKIGHADVGKPPLEAQLASASACLEDLLIFSDLDEHDFPGNRSAYDVLADLPAAYARHADFGNYTYMRQLRDAGTLDVDDAATAAIRGWAIDKYKFLPMVERAWAMRPHRDWYVFYETDTYVSWDNTFRFLANLDPDAPLYIGSPSPGRTVPDTDHVTWFANGGPGFVLSRGAMRRFLARKVGEQGDFLEAPQSHRWPDLLDIDCCGDSVLGWALWTAGVPLVGFWPLFNPDPLHAVGFDEDHWCQPVLTLHKTKPEDMMELWRWEHINRQQHKPLLYRDLYQFYHPGQIETRADWDNSDPKAWEAPETVDSFEACGVACGQNPECFQWNWHGGKCRLIRSIRHGFPRAADRPDENGQGGGAYMSGWASERIAAWRSARTCDVVGWVRPSITRIF</sequence>
<dbReference type="GO" id="GO:0000166">
    <property type="term" value="F:nucleotide binding"/>
    <property type="evidence" value="ECO:0007669"/>
    <property type="project" value="UniProtKB-KW"/>
</dbReference>
<comment type="similarity">
    <text evidence="3">Belongs to the glycosyltransferase 31 family. Beta3-Gal-T subfamily.</text>
</comment>
<evidence type="ECO:0000313" key="15">
    <source>
        <dbReference type="Proteomes" id="UP000272025"/>
    </source>
</evidence>